<comment type="similarity">
    <text evidence="2">Belongs to the dUTPase family.</text>
</comment>
<accession>A0A8J5LDA3</accession>
<dbReference type="PANTHER" id="PTHR11241">
    <property type="entry name" value="DEOXYURIDINE 5'-TRIPHOSPHATE NUCLEOTIDOHYDROLASE"/>
    <property type="match status" value="1"/>
</dbReference>
<dbReference type="SUPFAM" id="SSF51283">
    <property type="entry name" value="dUTPase-like"/>
    <property type="match status" value="1"/>
</dbReference>
<evidence type="ECO:0000256" key="3">
    <source>
        <dbReference type="ARBA" id="ARBA00012379"/>
    </source>
</evidence>
<evidence type="ECO:0000256" key="5">
    <source>
        <dbReference type="ARBA" id="ARBA00023080"/>
    </source>
</evidence>
<dbReference type="NCBIfam" id="TIGR00576">
    <property type="entry name" value="dut"/>
    <property type="match status" value="1"/>
</dbReference>
<name>A0A8J5LDA3_ZINOF</name>
<protein>
    <recommendedName>
        <fullName evidence="3">dUTP diphosphatase</fullName>
        <ecNumber evidence="3">3.6.1.23</ecNumber>
    </recommendedName>
</protein>
<dbReference type="InterPro" id="IPR029054">
    <property type="entry name" value="dUTPase-like"/>
</dbReference>
<dbReference type="GO" id="GO:0004170">
    <property type="term" value="F:dUTP diphosphatase activity"/>
    <property type="evidence" value="ECO:0007669"/>
    <property type="project" value="UniProtKB-EC"/>
</dbReference>
<evidence type="ECO:0000313" key="7">
    <source>
        <dbReference type="EMBL" id="KAG6513766.1"/>
    </source>
</evidence>
<organism evidence="7 8">
    <name type="scientific">Zingiber officinale</name>
    <name type="common">Ginger</name>
    <name type="synonym">Amomum zingiber</name>
    <dbReference type="NCBI Taxonomy" id="94328"/>
    <lineage>
        <taxon>Eukaryota</taxon>
        <taxon>Viridiplantae</taxon>
        <taxon>Streptophyta</taxon>
        <taxon>Embryophyta</taxon>
        <taxon>Tracheophyta</taxon>
        <taxon>Spermatophyta</taxon>
        <taxon>Magnoliopsida</taxon>
        <taxon>Liliopsida</taxon>
        <taxon>Zingiberales</taxon>
        <taxon>Zingiberaceae</taxon>
        <taxon>Zingiber</taxon>
    </lineage>
</organism>
<evidence type="ECO:0000256" key="4">
    <source>
        <dbReference type="ARBA" id="ARBA00022801"/>
    </source>
</evidence>
<evidence type="ECO:0000313" key="8">
    <source>
        <dbReference type="Proteomes" id="UP000734854"/>
    </source>
</evidence>
<proteinExistence type="inferred from homology"/>
<keyword evidence="5" id="KW-0546">Nucleotide metabolism</keyword>
<sequence>MNAVPATPRTTVELQGMRWILQPPLVSQIRNPQVVRTTTLLDGSISLAFTGYQSTENPRLSRVNKKDIEDINEEEFVAPCFFDYPEIWDTLGEPSGRIPQGLPGGTWYEFYRTGSEQNDDQQNSDTNWVSETSQLTTDIANLNIQQNTEAAEGQEAAHVHTEQIVEQLEYPIFRKLVQSLSKEKAFTSTSDSAISNYRQPNEPLMGQINYPPAQGTTPQFIDNGPYKGKFKGKALDHQAWTLPSAQQTTGAMLVLPEDIGDKECGWRSQVYVGDTMKNCPHKWEENKTVSETKMTACPSCPKYYLGKAIPYKETQLIPPYQKQEKIIRELLDYTQHLQSSIIKQKGKTIMIEDNDDEDHTSDKEFVPFLPGKEEVTKVTFEFLKIRRLTETAKIPERQTWGAVGYNLFLDEAIQIPARDRRLVKTGISLEFSEGHYARVAARSGASVRLKLDVGVGVIDADYLGEIQILLINNSDSMISLKAGDSVAQSILEKIITPQIEEVATLTPTQRNTGAFGSTNDNSNEKESFSTYKLTIYFVTCRRYVIAASLPRRVAASPPRRLAASLPRRLDPISVADASR</sequence>
<evidence type="ECO:0000256" key="1">
    <source>
        <dbReference type="ARBA" id="ARBA00005142"/>
    </source>
</evidence>
<dbReference type="PANTHER" id="PTHR11241:SF0">
    <property type="entry name" value="DEOXYURIDINE 5'-TRIPHOSPHATE NUCLEOTIDOHYDROLASE"/>
    <property type="match status" value="1"/>
</dbReference>
<comment type="caution">
    <text evidence="7">The sequence shown here is derived from an EMBL/GenBank/DDBJ whole genome shotgun (WGS) entry which is preliminary data.</text>
</comment>
<dbReference type="InterPro" id="IPR036157">
    <property type="entry name" value="dUTPase-like_sf"/>
</dbReference>
<dbReference type="Pfam" id="PF00692">
    <property type="entry name" value="dUTPase"/>
    <property type="match status" value="1"/>
</dbReference>
<evidence type="ECO:0000256" key="2">
    <source>
        <dbReference type="ARBA" id="ARBA00006581"/>
    </source>
</evidence>
<evidence type="ECO:0000259" key="6">
    <source>
        <dbReference type="Pfam" id="PF00692"/>
    </source>
</evidence>
<dbReference type="EC" id="3.6.1.23" evidence="3"/>
<feature type="domain" description="dUTPase-like" evidence="6">
    <location>
        <begin position="392"/>
        <end position="518"/>
    </location>
</feature>
<dbReference type="Proteomes" id="UP000734854">
    <property type="component" value="Unassembled WGS sequence"/>
</dbReference>
<keyword evidence="4" id="KW-0378">Hydrolase</keyword>
<dbReference type="AlphaFoldDB" id="A0A8J5LDA3"/>
<dbReference type="InterPro" id="IPR033704">
    <property type="entry name" value="dUTPase_trimeric"/>
</dbReference>
<dbReference type="Gene3D" id="2.70.40.10">
    <property type="match status" value="1"/>
</dbReference>
<dbReference type="EMBL" id="JACMSC010000007">
    <property type="protein sequence ID" value="KAG6513766.1"/>
    <property type="molecule type" value="Genomic_DNA"/>
</dbReference>
<keyword evidence="8" id="KW-1185">Reference proteome</keyword>
<reference evidence="7 8" key="1">
    <citation type="submission" date="2020-08" db="EMBL/GenBank/DDBJ databases">
        <title>Plant Genome Project.</title>
        <authorList>
            <person name="Zhang R.-G."/>
        </authorList>
    </citation>
    <scope>NUCLEOTIDE SEQUENCE [LARGE SCALE GENOMIC DNA]</scope>
    <source>
        <tissue evidence="7">Rhizome</tissue>
    </source>
</reference>
<dbReference type="GO" id="GO:0046081">
    <property type="term" value="P:dUTP catabolic process"/>
    <property type="evidence" value="ECO:0007669"/>
    <property type="project" value="InterPro"/>
</dbReference>
<dbReference type="CDD" id="cd07557">
    <property type="entry name" value="trimeric_dUTPase"/>
    <property type="match status" value="1"/>
</dbReference>
<comment type="pathway">
    <text evidence="1">Pyrimidine metabolism; dUMP biosynthesis; dUMP from dCTP (dUTP route): step 2/2.</text>
</comment>
<dbReference type="UniPathway" id="UPA00610">
    <property type="reaction ID" value="UER00666"/>
</dbReference>
<gene>
    <name evidence="7" type="ORF">ZIOFF_024103</name>
</gene>
<dbReference type="InterPro" id="IPR008181">
    <property type="entry name" value="dUTPase"/>
</dbReference>
<dbReference type="GO" id="GO:0006226">
    <property type="term" value="P:dUMP biosynthetic process"/>
    <property type="evidence" value="ECO:0007669"/>
    <property type="project" value="UniProtKB-UniPathway"/>
</dbReference>
<dbReference type="GO" id="GO:0000287">
    <property type="term" value="F:magnesium ion binding"/>
    <property type="evidence" value="ECO:0007669"/>
    <property type="project" value="InterPro"/>
</dbReference>